<organism evidence="1 2">
    <name type="scientific">Trichinella nelsoni</name>
    <dbReference type="NCBI Taxonomy" id="6336"/>
    <lineage>
        <taxon>Eukaryota</taxon>
        <taxon>Metazoa</taxon>
        <taxon>Ecdysozoa</taxon>
        <taxon>Nematoda</taxon>
        <taxon>Enoplea</taxon>
        <taxon>Dorylaimia</taxon>
        <taxon>Trichinellida</taxon>
        <taxon>Trichinellidae</taxon>
        <taxon>Trichinella</taxon>
    </lineage>
</organism>
<dbReference type="OrthoDB" id="9994905at2759"/>
<gene>
    <name evidence="1" type="primary">Arhgap5</name>
    <name evidence="1" type="ORF">T07_13570</name>
</gene>
<dbReference type="Proteomes" id="UP000054630">
    <property type="component" value="Unassembled WGS sequence"/>
</dbReference>
<accession>A0A0V0SBA6</accession>
<proteinExistence type="predicted"/>
<comment type="caution">
    <text evidence="1">The sequence shown here is derived from an EMBL/GenBank/DDBJ whole genome shotgun (WGS) entry which is preliminary data.</text>
</comment>
<dbReference type="AlphaFoldDB" id="A0A0V0SBA6"/>
<evidence type="ECO:0000313" key="1">
    <source>
        <dbReference type="EMBL" id="KRX23988.1"/>
    </source>
</evidence>
<dbReference type="PANTHER" id="PTHR46005:SF4">
    <property type="entry name" value="RHO GTPASE-ACTIVATING PROTEIN 190"/>
    <property type="match status" value="1"/>
</dbReference>
<reference evidence="1 2" key="1">
    <citation type="submission" date="2015-01" db="EMBL/GenBank/DDBJ databases">
        <title>Evolution of Trichinella species and genotypes.</title>
        <authorList>
            <person name="Korhonen P.K."/>
            <person name="Edoardo P."/>
            <person name="Giuseppe L.R."/>
            <person name="Gasser R.B."/>
        </authorList>
    </citation>
    <scope>NUCLEOTIDE SEQUENCE [LARGE SCALE GENOMIC DNA]</scope>
    <source>
        <strain evidence="1">ISS37</strain>
    </source>
</reference>
<protein>
    <submittedName>
        <fullName evidence="1">Rho GTPase-activating protein 5</fullName>
    </submittedName>
</protein>
<dbReference type="PANTHER" id="PTHR46005">
    <property type="entry name" value="RHO GTPASE-ACTIVATING PROTEIN 190"/>
    <property type="match status" value="1"/>
</dbReference>
<dbReference type="GO" id="GO:0005829">
    <property type="term" value="C:cytosol"/>
    <property type="evidence" value="ECO:0007669"/>
    <property type="project" value="TreeGrafter"/>
</dbReference>
<dbReference type="GO" id="GO:0005096">
    <property type="term" value="F:GTPase activator activity"/>
    <property type="evidence" value="ECO:0007669"/>
    <property type="project" value="TreeGrafter"/>
</dbReference>
<dbReference type="InterPro" id="IPR051978">
    <property type="entry name" value="Rho-GAP_domain"/>
</dbReference>
<dbReference type="InterPro" id="IPR027417">
    <property type="entry name" value="P-loop_NTPase"/>
</dbReference>
<dbReference type="Gene3D" id="3.40.50.300">
    <property type="entry name" value="P-loop containing nucleotide triphosphate hydrolases"/>
    <property type="match status" value="1"/>
</dbReference>
<evidence type="ECO:0000313" key="2">
    <source>
        <dbReference type="Proteomes" id="UP000054630"/>
    </source>
</evidence>
<dbReference type="EMBL" id="JYDL01000020">
    <property type="protein sequence ID" value="KRX23988.1"/>
    <property type="molecule type" value="Genomic_DNA"/>
</dbReference>
<dbReference type="GO" id="GO:0050770">
    <property type="term" value="P:regulation of axonogenesis"/>
    <property type="evidence" value="ECO:0007669"/>
    <property type="project" value="TreeGrafter"/>
</dbReference>
<name>A0A0V0SBA6_9BILA</name>
<keyword evidence="2" id="KW-1185">Reference proteome</keyword>
<dbReference type="STRING" id="6336.A0A0V0SBA6"/>
<dbReference type="GO" id="GO:0008361">
    <property type="term" value="P:regulation of cell size"/>
    <property type="evidence" value="ECO:0007669"/>
    <property type="project" value="TreeGrafter"/>
</dbReference>
<sequence>MLFRLCLSTKAIPVASSQDSITAPMNKFKLLLLVVVVVVTLLTGNARTLRSDDWMSSGASEQEERLLAASRRLPAGRSMQKKVAPLGSNVSLPCSTATASGSLQGNSSNSSGTNVNGGRLFTVAVVGLSGSEREKGVAGVGKSCLCNRFVRPLEDDYCAEHISALSPVDFGGRVVNNDHWLYWGERSMLVESGAELAFRIVEQTEFVDDEAFQPLRGSASQREPYPKRSTALKLHSPDKLMYICKDQLVDNFSQLLSLRLLEGNNNVDLFYIHVDCKCLCFVV</sequence>
<dbReference type="GO" id="GO:0007266">
    <property type="term" value="P:Rho protein signal transduction"/>
    <property type="evidence" value="ECO:0007669"/>
    <property type="project" value="TreeGrafter"/>
</dbReference>